<proteinExistence type="predicted"/>
<dbReference type="SMART" id="SM00347">
    <property type="entry name" value="HTH_MARR"/>
    <property type="match status" value="1"/>
</dbReference>
<dbReference type="InterPro" id="IPR036390">
    <property type="entry name" value="WH_DNA-bd_sf"/>
</dbReference>
<dbReference type="PRINTS" id="PR00598">
    <property type="entry name" value="HTHMARR"/>
</dbReference>
<gene>
    <name evidence="3" type="ORF">GCM10010911_63620</name>
</gene>
<dbReference type="Pfam" id="PF12802">
    <property type="entry name" value="MarR_2"/>
    <property type="match status" value="1"/>
</dbReference>
<dbReference type="InterPro" id="IPR039422">
    <property type="entry name" value="MarR/SlyA-like"/>
</dbReference>
<dbReference type="GO" id="GO:0003700">
    <property type="term" value="F:DNA-binding transcription factor activity"/>
    <property type="evidence" value="ECO:0007669"/>
    <property type="project" value="InterPro"/>
</dbReference>
<name>A0A916ZG70_9BACL</name>
<dbReference type="PANTHER" id="PTHR33164:SF43">
    <property type="entry name" value="HTH-TYPE TRANSCRIPTIONAL REPRESSOR YETL"/>
    <property type="match status" value="1"/>
</dbReference>
<evidence type="ECO:0000256" key="1">
    <source>
        <dbReference type="ARBA" id="ARBA00023125"/>
    </source>
</evidence>
<dbReference type="Gene3D" id="1.10.10.10">
    <property type="entry name" value="Winged helix-like DNA-binding domain superfamily/Winged helix DNA-binding domain"/>
    <property type="match status" value="1"/>
</dbReference>
<sequence>MSDIQDYVINQPLETQTFFALVDATARLVGVSEKYWHSRGLNGARIRLLVEIAKAGGSILPSTLANEIGVTRANISVLLVPLEKDGYIESSGHPEDGRKRRIVLAEKGERLLREELPGNRKVIASQMKGLNEEQMHELLRLFRKLQGGMD</sequence>
<evidence type="ECO:0000313" key="3">
    <source>
        <dbReference type="EMBL" id="GGD96211.1"/>
    </source>
</evidence>
<dbReference type="PROSITE" id="PS50995">
    <property type="entry name" value="HTH_MARR_2"/>
    <property type="match status" value="1"/>
</dbReference>
<comment type="caution">
    <text evidence="3">The sequence shown here is derived from an EMBL/GenBank/DDBJ whole genome shotgun (WGS) entry which is preliminary data.</text>
</comment>
<feature type="domain" description="HTH marR-type" evidence="2">
    <location>
        <begin position="14"/>
        <end position="147"/>
    </location>
</feature>
<reference evidence="3" key="2">
    <citation type="submission" date="2020-09" db="EMBL/GenBank/DDBJ databases">
        <authorList>
            <person name="Sun Q."/>
            <person name="Zhou Y."/>
        </authorList>
    </citation>
    <scope>NUCLEOTIDE SEQUENCE</scope>
    <source>
        <strain evidence="3">CGMCC 1.15178</strain>
    </source>
</reference>
<organism evidence="3 4">
    <name type="scientific">Paenibacillus nasutitermitis</name>
    <dbReference type="NCBI Taxonomy" id="1652958"/>
    <lineage>
        <taxon>Bacteria</taxon>
        <taxon>Bacillati</taxon>
        <taxon>Bacillota</taxon>
        <taxon>Bacilli</taxon>
        <taxon>Bacillales</taxon>
        <taxon>Paenibacillaceae</taxon>
        <taxon>Paenibacillus</taxon>
    </lineage>
</organism>
<accession>A0A916ZG70</accession>
<dbReference type="EMBL" id="BMHP01000008">
    <property type="protein sequence ID" value="GGD96211.1"/>
    <property type="molecule type" value="Genomic_DNA"/>
</dbReference>
<evidence type="ECO:0000313" key="4">
    <source>
        <dbReference type="Proteomes" id="UP000612456"/>
    </source>
</evidence>
<dbReference type="AlphaFoldDB" id="A0A916ZG70"/>
<dbReference type="PANTHER" id="PTHR33164">
    <property type="entry name" value="TRANSCRIPTIONAL REGULATOR, MARR FAMILY"/>
    <property type="match status" value="1"/>
</dbReference>
<dbReference type="GO" id="GO:0006950">
    <property type="term" value="P:response to stress"/>
    <property type="evidence" value="ECO:0007669"/>
    <property type="project" value="TreeGrafter"/>
</dbReference>
<dbReference type="InterPro" id="IPR000835">
    <property type="entry name" value="HTH_MarR-typ"/>
</dbReference>
<evidence type="ECO:0000259" key="2">
    <source>
        <dbReference type="PROSITE" id="PS50995"/>
    </source>
</evidence>
<dbReference type="GO" id="GO:0003677">
    <property type="term" value="F:DNA binding"/>
    <property type="evidence" value="ECO:0007669"/>
    <property type="project" value="UniProtKB-KW"/>
</dbReference>
<dbReference type="SUPFAM" id="SSF46785">
    <property type="entry name" value="Winged helix' DNA-binding domain"/>
    <property type="match status" value="1"/>
</dbReference>
<dbReference type="RefSeq" id="WP_188998858.1">
    <property type="nucleotide sequence ID" value="NZ_BMHP01000008.1"/>
</dbReference>
<keyword evidence="4" id="KW-1185">Reference proteome</keyword>
<dbReference type="InterPro" id="IPR036388">
    <property type="entry name" value="WH-like_DNA-bd_sf"/>
</dbReference>
<keyword evidence="1" id="KW-0238">DNA-binding</keyword>
<reference evidence="3" key="1">
    <citation type="journal article" date="2014" name="Int. J. Syst. Evol. Microbiol.">
        <title>Complete genome sequence of Corynebacterium casei LMG S-19264T (=DSM 44701T), isolated from a smear-ripened cheese.</title>
        <authorList>
            <consortium name="US DOE Joint Genome Institute (JGI-PGF)"/>
            <person name="Walter F."/>
            <person name="Albersmeier A."/>
            <person name="Kalinowski J."/>
            <person name="Ruckert C."/>
        </authorList>
    </citation>
    <scope>NUCLEOTIDE SEQUENCE</scope>
    <source>
        <strain evidence="3">CGMCC 1.15178</strain>
    </source>
</reference>
<dbReference type="Proteomes" id="UP000612456">
    <property type="component" value="Unassembled WGS sequence"/>
</dbReference>
<protein>
    <recommendedName>
        <fullName evidence="2">HTH marR-type domain-containing protein</fullName>
    </recommendedName>
</protein>